<dbReference type="Pfam" id="PF13520">
    <property type="entry name" value="AA_permease_2"/>
    <property type="match status" value="1"/>
</dbReference>
<dbReference type="InterPro" id="IPR050367">
    <property type="entry name" value="APC_superfamily"/>
</dbReference>
<evidence type="ECO:0000256" key="3">
    <source>
        <dbReference type="ARBA" id="ARBA00022692"/>
    </source>
</evidence>
<keyword evidence="8" id="KW-1185">Reference proteome</keyword>
<dbReference type="InterPro" id="IPR002293">
    <property type="entry name" value="AA/rel_permease1"/>
</dbReference>
<gene>
    <name evidence="7" type="primary">yhdG_1</name>
    <name evidence="7" type="ORF">Bravens_00483</name>
</gene>
<keyword evidence="4 6" id="KW-1133">Transmembrane helix</keyword>
<evidence type="ECO:0000256" key="5">
    <source>
        <dbReference type="ARBA" id="ARBA00023136"/>
    </source>
</evidence>
<keyword evidence="5 6" id="KW-0472">Membrane</keyword>
<dbReference type="EMBL" id="LQQC01000005">
    <property type="protein sequence ID" value="KXZ59236.1"/>
    <property type="molecule type" value="Genomic_DNA"/>
</dbReference>
<dbReference type="Proteomes" id="UP000243589">
    <property type="component" value="Unassembled WGS sequence"/>
</dbReference>
<feature type="transmembrane region" description="Helical" evidence="6">
    <location>
        <begin position="29"/>
        <end position="50"/>
    </location>
</feature>
<proteinExistence type="predicted"/>
<evidence type="ECO:0000256" key="2">
    <source>
        <dbReference type="ARBA" id="ARBA00022475"/>
    </source>
</evidence>
<dbReference type="PANTHER" id="PTHR42770:SF7">
    <property type="entry name" value="MEMBRANE PROTEIN"/>
    <property type="match status" value="1"/>
</dbReference>
<feature type="transmembrane region" description="Helical" evidence="6">
    <location>
        <begin position="101"/>
        <end position="119"/>
    </location>
</feature>
<organism evidence="7 8">
    <name type="scientific">Brevibacterium ravenspurgense</name>
    <dbReference type="NCBI Taxonomy" id="479117"/>
    <lineage>
        <taxon>Bacteria</taxon>
        <taxon>Bacillati</taxon>
        <taxon>Actinomycetota</taxon>
        <taxon>Actinomycetes</taxon>
        <taxon>Micrococcales</taxon>
        <taxon>Brevibacteriaceae</taxon>
        <taxon>Brevibacterium</taxon>
    </lineage>
</organism>
<dbReference type="PATRIC" id="fig|479117.4.peg.483"/>
<feature type="transmembrane region" description="Helical" evidence="6">
    <location>
        <begin position="420"/>
        <end position="440"/>
    </location>
</feature>
<protein>
    <submittedName>
        <fullName evidence="7">Putative amino acid permease YhdG</fullName>
    </submittedName>
</protein>
<dbReference type="AlphaFoldDB" id="A0A150HAX6"/>
<feature type="transmembrane region" description="Helical" evidence="6">
    <location>
        <begin position="56"/>
        <end position="80"/>
    </location>
</feature>
<dbReference type="GO" id="GO:0022857">
    <property type="term" value="F:transmembrane transporter activity"/>
    <property type="evidence" value="ECO:0007669"/>
    <property type="project" value="InterPro"/>
</dbReference>
<sequence length="493" mass="52464">MNAPGQQAGSYTQASHDSIFKKAMGRLDALFVGFGAMIGFGWIVLAGGWIEQAGTMGALLAFAGGGVIMAFVGVVYSELVAAMPLAGGEHNYLMRAMGPKLSMIGSWCIVGGYITVVMFEAVAVPKTALYLLPDIEKILLWNVAGFDVYLTWALIGVVTAVILTYINIRGVKVASLVQTFVVSFLLIVGLLLVTGAGVGGEMKHVEPWFSGGFSGFALVLTTVPFLFVGFDVLPQAAEEINVKPRQIGKLVVMAVLMAAAWYVVIIFTTSISMPHSDIAALNADGGLVTADALSAMLGHPTWGKIVIAGGLAGIITSWNAFLMGASRLMWALAQSGMLPAWFGKIHPTYRTPINALLFIGTLSVIAPFLGSAMLGWVVDAGSPMIVITYFLVSIAFIKLRKKEPQMERPMRVGGKGNGGIVIGAISAVLCLFLFVLYLPVTPWSAQLEWPSWLMFGLWLAVGVALMLRLPGGVQPGPNAEAELLKKLGRESHR</sequence>
<comment type="caution">
    <text evidence="7">The sequence shown here is derived from an EMBL/GenBank/DDBJ whole genome shotgun (WGS) entry which is preliminary data.</text>
</comment>
<feature type="transmembrane region" description="Helical" evidence="6">
    <location>
        <begin position="250"/>
        <end position="271"/>
    </location>
</feature>
<keyword evidence="2" id="KW-1003">Cell membrane</keyword>
<accession>A0A150HAX6</accession>
<reference evidence="7 8" key="1">
    <citation type="submission" date="2016-01" db="EMBL/GenBank/DDBJ databases">
        <title>Use of Whole Genome Sequencing to ascertain that Brevibacterium massiliense (Roux, Raoult 2009) is a later heterotypic synonym of Brevibacterium ravenspurgense (Mages 2008).</title>
        <authorList>
            <person name="Bernier A.-M."/>
            <person name="Burdz T."/>
            <person name="Huynh C."/>
            <person name="Pachecho A.L."/>
            <person name="Wiebe D."/>
            <person name="Bonner C."/>
            <person name="Bernard K."/>
        </authorList>
    </citation>
    <scope>NUCLEOTIDE SEQUENCE [LARGE SCALE GENOMIC DNA]</scope>
    <source>
        <strain evidence="7 8">CCUG56047</strain>
    </source>
</reference>
<feature type="transmembrane region" description="Helical" evidence="6">
    <location>
        <begin position="305"/>
        <end position="332"/>
    </location>
</feature>
<comment type="subcellular location">
    <subcellularLocation>
        <location evidence="1">Cell membrane</location>
        <topology evidence="1">Multi-pass membrane protein</topology>
    </subcellularLocation>
</comment>
<keyword evidence="3 6" id="KW-0812">Transmembrane</keyword>
<dbReference type="Gene3D" id="1.20.1740.10">
    <property type="entry name" value="Amino acid/polyamine transporter I"/>
    <property type="match status" value="1"/>
</dbReference>
<feature type="transmembrane region" description="Helical" evidence="6">
    <location>
        <begin position="208"/>
        <end position="230"/>
    </location>
</feature>
<dbReference type="PANTHER" id="PTHR42770">
    <property type="entry name" value="AMINO ACID TRANSPORTER-RELATED"/>
    <property type="match status" value="1"/>
</dbReference>
<evidence type="ECO:0000256" key="6">
    <source>
        <dbReference type="SAM" id="Phobius"/>
    </source>
</evidence>
<feature type="transmembrane region" description="Helical" evidence="6">
    <location>
        <begin position="353"/>
        <end position="374"/>
    </location>
</feature>
<dbReference type="RefSeq" id="WP_062019990.1">
    <property type="nucleotide sequence ID" value="NZ_LQQC01000005.1"/>
</dbReference>
<evidence type="ECO:0000313" key="8">
    <source>
        <dbReference type="Proteomes" id="UP000243589"/>
    </source>
</evidence>
<dbReference type="GO" id="GO:0005886">
    <property type="term" value="C:plasma membrane"/>
    <property type="evidence" value="ECO:0007669"/>
    <property type="project" value="UniProtKB-SubCell"/>
</dbReference>
<feature type="transmembrane region" description="Helical" evidence="6">
    <location>
        <begin position="139"/>
        <end position="166"/>
    </location>
</feature>
<evidence type="ECO:0000256" key="1">
    <source>
        <dbReference type="ARBA" id="ARBA00004651"/>
    </source>
</evidence>
<evidence type="ECO:0000256" key="4">
    <source>
        <dbReference type="ARBA" id="ARBA00022989"/>
    </source>
</evidence>
<evidence type="ECO:0000313" key="7">
    <source>
        <dbReference type="EMBL" id="KXZ59236.1"/>
    </source>
</evidence>
<feature type="transmembrane region" description="Helical" evidence="6">
    <location>
        <begin position="452"/>
        <end position="469"/>
    </location>
</feature>
<feature type="transmembrane region" description="Helical" evidence="6">
    <location>
        <begin position="380"/>
        <end position="399"/>
    </location>
</feature>
<name>A0A150HAX6_9MICO</name>
<feature type="transmembrane region" description="Helical" evidence="6">
    <location>
        <begin position="173"/>
        <end position="196"/>
    </location>
</feature>
<dbReference type="PIRSF" id="PIRSF006060">
    <property type="entry name" value="AA_transporter"/>
    <property type="match status" value="1"/>
</dbReference>